<accession>A0A4Z1JVG4</accession>
<proteinExistence type="predicted"/>
<evidence type="ECO:0000313" key="2">
    <source>
        <dbReference type="EMBL" id="TGO77871.1"/>
    </source>
</evidence>
<evidence type="ECO:0000256" key="1">
    <source>
        <dbReference type="SAM" id="MobiDB-lite"/>
    </source>
</evidence>
<sequence>MPSPSLDKDTSGPKTPQSSLEDGVEIRGKFKEYVERTFGERYILEHPDLVSLFEPSDPRESSISVISPALELLELAFASLTEAEVQSTDIKSALHTKLFFDETFSIPSSLENTPVKALVLVIKAISNDGLPVERKEAIEFMSLSEPVRSHLIYKCSSPNDCTGNKLECIIDSEGPSVIQRPTEDSLDYLPHHSTTSSDFKIDFVHPCREYTELFDLLHGTNQTDRLSHHNGVLLVPENRTPNYYKYVKELIENKNHGIIATYMGCCKHNPRLWTKIDDETLSEEKHTFNCCVCNHSCALSDGRICIRCSKEKVLQKLDCKKEYGVPLTSYIRYCSSQGPSEDLLRHYYLDKDEDGVVQELVKYSISDIVYIRNRLTEVTVADALQESI</sequence>
<organism evidence="2 3">
    <name type="scientific">Botrytis elliptica</name>
    <dbReference type="NCBI Taxonomy" id="278938"/>
    <lineage>
        <taxon>Eukaryota</taxon>
        <taxon>Fungi</taxon>
        <taxon>Dikarya</taxon>
        <taxon>Ascomycota</taxon>
        <taxon>Pezizomycotina</taxon>
        <taxon>Leotiomycetes</taxon>
        <taxon>Helotiales</taxon>
        <taxon>Sclerotiniaceae</taxon>
        <taxon>Botrytis</taxon>
    </lineage>
</organism>
<name>A0A4Z1JVG4_9HELO</name>
<dbReference type="AlphaFoldDB" id="A0A4Z1JVG4"/>
<protein>
    <submittedName>
        <fullName evidence="2">Uncharacterized protein</fullName>
    </submittedName>
</protein>
<evidence type="ECO:0000313" key="3">
    <source>
        <dbReference type="Proteomes" id="UP000297229"/>
    </source>
</evidence>
<reference evidence="2 3" key="1">
    <citation type="submission" date="2017-12" db="EMBL/GenBank/DDBJ databases">
        <title>Comparative genomics of Botrytis spp.</title>
        <authorList>
            <person name="Valero-Jimenez C.A."/>
            <person name="Tapia P."/>
            <person name="Veloso J."/>
            <person name="Silva-Moreno E."/>
            <person name="Staats M."/>
            <person name="Valdes J.H."/>
            <person name="Van Kan J.A.L."/>
        </authorList>
    </citation>
    <scope>NUCLEOTIDE SEQUENCE [LARGE SCALE GENOMIC DNA]</scope>
    <source>
        <strain evidence="2 3">Be9601</strain>
    </source>
</reference>
<feature type="region of interest" description="Disordered" evidence="1">
    <location>
        <begin position="1"/>
        <end position="22"/>
    </location>
</feature>
<dbReference type="Proteomes" id="UP000297229">
    <property type="component" value="Unassembled WGS sequence"/>
</dbReference>
<comment type="caution">
    <text evidence="2">The sequence shown here is derived from an EMBL/GenBank/DDBJ whole genome shotgun (WGS) entry which is preliminary data.</text>
</comment>
<keyword evidence="3" id="KW-1185">Reference proteome</keyword>
<dbReference type="EMBL" id="PQXM01000087">
    <property type="protein sequence ID" value="TGO77871.1"/>
    <property type="molecule type" value="Genomic_DNA"/>
</dbReference>
<feature type="compositionally biased region" description="Basic and acidic residues" evidence="1">
    <location>
        <begin position="1"/>
        <end position="11"/>
    </location>
</feature>
<gene>
    <name evidence="2" type="ORF">BELL_0087g00060</name>
</gene>